<dbReference type="PROSITE" id="PS00194">
    <property type="entry name" value="THIOREDOXIN_1"/>
    <property type="match status" value="1"/>
</dbReference>
<dbReference type="InterPro" id="IPR036249">
    <property type="entry name" value="Thioredoxin-like_sf"/>
</dbReference>
<dbReference type="PANTHER" id="PTHR15337:SF11">
    <property type="entry name" value="THIOREDOXIN DOMAIN-CONTAINING PROTEIN"/>
    <property type="match status" value="1"/>
</dbReference>
<name>A0AAE4NYL6_9FLAO</name>
<evidence type="ECO:0000313" key="6">
    <source>
        <dbReference type="Proteomes" id="UP001189000"/>
    </source>
</evidence>
<accession>A0AAE4NYL6</accession>
<comment type="caution">
    <text evidence="5">The sequence shown here is derived from an EMBL/GenBank/DDBJ whole genome shotgun (WGS) entry which is preliminary data.</text>
</comment>
<evidence type="ECO:0000256" key="3">
    <source>
        <dbReference type="SAM" id="SignalP"/>
    </source>
</evidence>
<dbReference type="AlphaFoldDB" id="A0AAE4NYL6"/>
<dbReference type="Gene3D" id="3.40.30.10">
    <property type="entry name" value="Glutaredoxin"/>
    <property type="match status" value="1"/>
</dbReference>
<protein>
    <submittedName>
        <fullName evidence="5">Thioredoxin</fullName>
    </submittedName>
</protein>
<dbReference type="InterPro" id="IPR017937">
    <property type="entry name" value="Thioredoxin_CS"/>
</dbReference>
<dbReference type="PANTHER" id="PTHR15337">
    <property type="entry name" value="ANTERIOR GRADIENT PROTEIN-RELATED"/>
    <property type="match status" value="1"/>
</dbReference>
<feature type="signal peptide" evidence="3">
    <location>
        <begin position="1"/>
        <end position="20"/>
    </location>
</feature>
<keyword evidence="2" id="KW-0676">Redox-active center</keyword>
<evidence type="ECO:0000256" key="1">
    <source>
        <dbReference type="ARBA" id="ARBA00022729"/>
    </source>
</evidence>
<evidence type="ECO:0000313" key="5">
    <source>
        <dbReference type="EMBL" id="MDV3663238.1"/>
    </source>
</evidence>
<dbReference type="InterPro" id="IPR051099">
    <property type="entry name" value="AGR/TXD"/>
</dbReference>
<feature type="chain" id="PRO_5042204242" evidence="3">
    <location>
        <begin position="21"/>
        <end position="147"/>
    </location>
</feature>
<dbReference type="EMBL" id="NWGY01000003">
    <property type="protein sequence ID" value="MDV3663238.1"/>
    <property type="molecule type" value="Genomic_DNA"/>
</dbReference>
<evidence type="ECO:0000256" key="2">
    <source>
        <dbReference type="ARBA" id="ARBA00023284"/>
    </source>
</evidence>
<feature type="domain" description="Thioredoxin" evidence="4">
    <location>
        <begin position="17"/>
        <end position="146"/>
    </location>
</feature>
<keyword evidence="1 3" id="KW-0732">Signal</keyword>
<proteinExistence type="predicted"/>
<reference evidence="5" key="1">
    <citation type="submission" date="2023-02" db="EMBL/GenBank/DDBJ databases">
        <title>Elizabethkingia anophelis draft genomes.</title>
        <authorList>
            <person name="Nicholson A.C."/>
            <person name="Whitney A.M."/>
            <person name="Humrighouse B.W."/>
            <person name="Villarma A."/>
            <person name="Bell M."/>
            <person name="Mcquiston J."/>
        </authorList>
    </citation>
    <scope>NUCLEOTIDE SEQUENCE</scope>
    <source>
        <strain evidence="5">B4955</strain>
    </source>
</reference>
<dbReference type="InterPro" id="IPR013766">
    <property type="entry name" value="Thioredoxin_domain"/>
</dbReference>
<dbReference type="SUPFAM" id="SSF52833">
    <property type="entry name" value="Thioredoxin-like"/>
    <property type="match status" value="1"/>
</dbReference>
<dbReference type="Pfam" id="PF13899">
    <property type="entry name" value="Thioredoxin_7"/>
    <property type="match status" value="1"/>
</dbReference>
<organism evidence="5 6">
    <name type="scientific">Elizabethkingia anophelis</name>
    <dbReference type="NCBI Taxonomy" id="1117645"/>
    <lineage>
        <taxon>Bacteria</taxon>
        <taxon>Pseudomonadati</taxon>
        <taxon>Bacteroidota</taxon>
        <taxon>Flavobacteriia</taxon>
        <taxon>Flavobacteriales</taxon>
        <taxon>Weeksellaceae</taxon>
        <taxon>Elizabethkingia</taxon>
    </lineage>
</organism>
<dbReference type="Proteomes" id="UP001189000">
    <property type="component" value="Unassembled WGS sequence"/>
</dbReference>
<gene>
    <name evidence="5" type="ORF">CMU51_04115</name>
</gene>
<evidence type="ECO:0000259" key="4">
    <source>
        <dbReference type="PROSITE" id="PS51352"/>
    </source>
</evidence>
<dbReference type="PROSITE" id="PS51352">
    <property type="entry name" value="THIOREDOXIN_2"/>
    <property type="match status" value="1"/>
</dbReference>
<sequence length="147" mass="16442">MQKLLIFLFFGVAIAFYAYANPKADFNSDSKNGIQFHKGSWEEALQAAKKEHKLIFLDIYATWCGPCKLLKMHTFSNAEVGKLYNQNFVNVSLDGEKGDGAMLADKYAIRGYPSLLFIDGDGNIVGQTTGYYSPKEFIKIGHSILKN</sequence>